<dbReference type="PROSITE" id="PS50097">
    <property type="entry name" value="BTB"/>
    <property type="match status" value="1"/>
</dbReference>
<accession>A0A1W0WUS0</accession>
<keyword evidence="4" id="KW-1185">Reference proteome</keyword>
<feature type="domain" description="BTB" evidence="1">
    <location>
        <begin position="220"/>
        <end position="288"/>
    </location>
</feature>
<dbReference type="CDD" id="cd00121">
    <property type="entry name" value="MATH"/>
    <property type="match status" value="1"/>
</dbReference>
<evidence type="ECO:0000313" key="4">
    <source>
        <dbReference type="Proteomes" id="UP000192578"/>
    </source>
</evidence>
<evidence type="ECO:0000259" key="1">
    <source>
        <dbReference type="PROSITE" id="PS50097"/>
    </source>
</evidence>
<proteinExistence type="predicted"/>
<dbReference type="AlphaFoldDB" id="A0A1W0WUS0"/>
<dbReference type="Pfam" id="PF22486">
    <property type="entry name" value="MATH_2"/>
    <property type="match status" value="1"/>
</dbReference>
<dbReference type="Gene3D" id="3.30.710.10">
    <property type="entry name" value="Potassium Channel Kv1.1, Chain A"/>
    <property type="match status" value="1"/>
</dbReference>
<dbReference type="Proteomes" id="UP000192578">
    <property type="component" value="Unassembled WGS sequence"/>
</dbReference>
<sequence length="394" mass="44201">MEPASSSSSASIASSANHGPTKESLQVRLFAHQNAHILKMQITFKLDHFSFQQHLTTTIFSPAIKSSELQLNGLADLDGVWYLVLIPQILSRRDGEEKERAFVSLHLRRDSPSNKEVPTRFFLRIVNDAGATVYHRDCAKPVIFSGKGSGSVMWGWDRFIPHDDLFNPGNNYLVDDSLTLEAEIQCLATTRTFTHSVSPLADCSTLTADLRDMYSGKEFCDFVLIANDGKELETHRNIVAARSDVFRAMLQHDTKERQTGKCRIDDLDGSTLDALLAYMYCDTLEPLKSSGKNSRVAEELLKAADKYRVSGLKAACEHQLISNVNQENVGRLLVLSDMHMLTGLKMQALRFLKLPENLTVFMQEEGVNTVKRYKKVLLEEVVTGYDALVKLLKK</sequence>
<dbReference type="InterPro" id="IPR011333">
    <property type="entry name" value="SKP1/BTB/POZ_sf"/>
</dbReference>
<dbReference type="OrthoDB" id="6478546at2759"/>
<dbReference type="InterPro" id="IPR000210">
    <property type="entry name" value="BTB/POZ_dom"/>
</dbReference>
<dbReference type="SMART" id="SM00225">
    <property type="entry name" value="BTB"/>
    <property type="match status" value="1"/>
</dbReference>
<dbReference type="InterPro" id="IPR008974">
    <property type="entry name" value="TRAF-like"/>
</dbReference>
<reference evidence="4" key="1">
    <citation type="submission" date="2017-01" db="EMBL/GenBank/DDBJ databases">
        <title>Comparative genomics of anhydrobiosis in the tardigrade Hypsibius dujardini.</title>
        <authorList>
            <person name="Yoshida Y."/>
            <person name="Koutsovoulos G."/>
            <person name="Laetsch D."/>
            <person name="Stevens L."/>
            <person name="Kumar S."/>
            <person name="Horikawa D."/>
            <person name="Ishino K."/>
            <person name="Komine S."/>
            <person name="Tomita M."/>
            <person name="Blaxter M."/>
            <person name="Arakawa K."/>
        </authorList>
    </citation>
    <scope>NUCLEOTIDE SEQUENCE [LARGE SCALE GENOMIC DNA]</scope>
    <source>
        <strain evidence="4">Z151</strain>
    </source>
</reference>
<dbReference type="Gene3D" id="2.60.210.10">
    <property type="entry name" value="Apoptosis, Tumor Necrosis Factor Receptor Associated Protein 2, Chain A"/>
    <property type="match status" value="1"/>
</dbReference>
<feature type="domain" description="MATH" evidence="2">
    <location>
        <begin position="39"/>
        <end position="184"/>
    </location>
</feature>
<name>A0A1W0WUS0_HYPEX</name>
<dbReference type="PROSITE" id="PS50144">
    <property type="entry name" value="MATH"/>
    <property type="match status" value="1"/>
</dbReference>
<protein>
    <submittedName>
        <fullName evidence="3">BTB and MATH domain-containing protein 43</fullName>
    </submittedName>
</protein>
<dbReference type="Pfam" id="PF00651">
    <property type="entry name" value="BTB"/>
    <property type="match status" value="1"/>
</dbReference>
<dbReference type="GO" id="GO:0030163">
    <property type="term" value="P:protein catabolic process"/>
    <property type="evidence" value="ECO:0007669"/>
    <property type="project" value="UniProtKB-ARBA"/>
</dbReference>
<dbReference type="Gene3D" id="6.10.250.3030">
    <property type="match status" value="1"/>
</dbReference>
<dbReference type="SUPFAM" id="SSF54695">
    <property type="entry name" value="POZ domain"/>
    <property type="match status" value="1"/>
</dbReference>
<evidence type="ECO:0000313" key="3">
    <source>
        <dbReference type="EMBL" id="OQV18959.1"/>
    </source>
</evidence>
<comment type="caution">
    <text evidence="3">The sequence shown here is derived from an EMBL/GenBank/DDBJ whole genome shotgun (WGS) entry which is preliminary data.</text>
</comment>
<dbReference type="SUPFAM" id="SSF49599">
    <property type="entry name" value="TRAF domain-like"/>
    <property type="match status" value="1"/>
</dbReference>
<dbReference type="EMBL" id="MTYJ01000044">
    <property type="protein sequence ID" value="OQV18959.1"/>
    <property type="molecule type" value="Genomic_DNA"/>
</dbReference>
<evidence type="ECO:0000259" key="2">
    <source>
        <dbReference type="PROSITE" id="PS50144"/>
    </source>
</evidence>
<dbReference type="InterPro" id="IPR002083">
    <property type="entry name" value="MATH/TRAF_dom"/>
</dbReference>
<gene>
    <name evidence="3" type="ORF">BV898_07015</name>
</gene>
<dbReference type="PANTHER" id="PTHR24413">
    <property type="entry name" value="SPECKLE-TYPE POZ PROTEIN"/>
    <property type="match status" value="1"/>
</dbReference>
<organism evidence="3 4">
    <name type="scientific">Hypsibius exemplaris</name>
    <name type="common">Freshwater tardigrade</name>
    <dbReference type="NCBI Taxonomy" id="2072580"/>
    <lineage>
        <taxon>Eukaryota</taxon>
        <taxon>Metazoa</taxon>
        <taxon>Ecdysozoa</taxon>
        <taxon>Tardigrada</taxon>
        <taxon>Eutardigrada</taxon>
        <taxon>Parachela</taxon>
        <taxon>Hypsibioidea</taxon>
        <taxon>Hypsibiidae</taxon>
        <taxon>Hypsibius</taxon>
    </lineage>
</organism>